<proteinExistence type="inferred from homology"/>
<keyword evidence="7" id="KW-1185">Reference proteome</keyword>
<protein>
    <recommendedName>
        <fullName evidence="5">Sec-independent protein translocase protein TatC</fullName>
    </recommendedName>
</protein>
<dbReference type="PANTHER" id="PTHR30371">
    <property type="entry name" value="SEC-INDEPENDENT PROTEIN TRANSLOCASE PROTEIN TATC"/>
    <property type="match status" value="1"/>
</dbReference>
<comment type="subcellular location">
    <subcellularLocation>
        <location evidence="5">Cell membrane</location>
        <topology evidence="5">Multi-pass membrane protein</topology>
    </subcellularLocation>
    <subcellularLocation>
        <location evidence="1">Membrane</location>
        <topology evidence="1">Multi-pass membrane protein</topology>
    </subcellularLocation>
</comment>
<keyword evidence="5" id="KW-1003">Cell membrane</keyword>
<dbReference type="HAMAP" id="MF_00902">
    <property type="entry name" value="TatC"/>
    <property type="match status" value="1"/>
</dbReference>
<evidence type="ECO:0000313" key="7">
    <source>
        <dbReference type="Proteomes" id="UP001172082"/>
    </source>
</evidence>
<feature type="transmembrane region" description="Helical" evidence="5">
    <location>
        <begin position="168"/>
        <end position="188"/>
    </location>
</feature>
<feature type="transmembrane region" description="Helical" evidence="5">
    <location>
        <begin position="233"/>
        <end position="251"/>
    </location>
</feature>
<evidence type="ECO:0000256" key="3">
    <source>
        <dbReference type="ARBA" id="ARBA00022989"/>
    </source>
</evidence>
<dbReference type="InterPro" id="IPR019820">
    <property type="entry name" value="Sec-indep_translocase_CS"/>
</dbReference>
<keyword evidence="4 5" id="KW-0472">Membrane</keyword>
<feature type="transmembrane region" description="Helical" evidence="5">
    <location>
        <begin position="12"/>
        <end position="31"/>
    </location>
</feature>
<keyword evidence="2 5" id="KW-0812">Transmembrane</keyword>
<feature type="transmembrane region" description="Helical" evidence="5">
    <location>
        <begin position="126"/>
        <end position="148"/>
    </location>
</feature>
<dbReference type="Proteomes" id="UP001172082">
    <property type="component" value="Unassembled WGS sequence"/>
</dbReference>
<keyword evidence="5" id="KW-0653">Protein transport</keyword>
<keyword evidence="3 5" id="KW-1133">Transmembrane helix</keyword>
<keyword evidence="5" id="KW-0811">Translocation</keyword>
<evidence type="ECO:0000313" key="6">
    <source>
        <dbReference type="EMBL" id="MDN5203988.1"/>
    </source>
</evidence>
<dbReference type="InterPro" id="IPR002033">
    <property type="entry name" value="TatC"/>
</dbReference>
<dbReference type="PROSITE" id="PS01218">
    <property type="entry name" value="TATC"/>
    <property type="match status" value="1"/>
</dbReference>
<name>A0ABT8KWJ8_9BACT</name>
<sequence>MSFLDHLEELRWHLIRSVIAILVFAIAAFIYKDFVWGTIIFGPSKADFWTFRMLCKLGELVNSDLLCITDLPYILQSRKITGQFTMHLSGSFVIGLVCAFPYFFWEIWRFIKPGLHTNEKKVSRGAVFFVSLLFFSGILFGYFIVSPLSFNFLSNYQIVPGIKNQFDIISYVSFFTTLVLACGILFQIPMVTLFLSKAGILTPDILRKYAKHAIIVILFVSAVLTPPDIISQVLIAAPLTILYQISIFISARIEKKNKKFLE</sequence>
<gene>
    <name evidence="5 6" type="primary">tatC</name>
    <name evidence="6" type="ORF">QQ008_21535</name>
</gene>
<comment type="caution">
    <text evidence="6">The sequence shown here is derived from an EMBL/GenBank/DDBJ whole genome shotgun (WGS) entry which is preliminary data.</text>
</comment>
<dbReference type="EMBL" id="JAUJEA010000009">
    <property type="protein sequence ID" value="MDN5203988.1"/>
    <property type="molecule type" value="Genomic_DNA"/>
</dbReference>
<reference evidence="6" key="1">
    <citation type="submission" date="2023-06" db="EMBL/GenBank/DDBJ databases">
        <title>Genomic of Parafulvivirga corallium.</title>
        <authorList>
            <person name="Wang G."/>
        </authorList>
    </citation>
    <scope>NUCLEOTIDE SEQUENCE</scope>
    <source>
        <strain evidence="6">BMA10</strain>
    </source>
</reference>
<comment type="function">
    <text evidence="5">Part of the twin-arginine translocation (Tat) system that transports large folded proteins containing a characteristic twin-arginine motif in their signal peptide across membranes.</text>
</comment>
<comment type="subunit">
    <text evidence="5">Forms a complex with TatA.</text>
</comment>
<feature type="transmembrane region" description="Helical" evidence="5">
    <location>
        <begin position="84"/>
        <end position="105"/>
    </location>
</feature>
<dbReference type="NCBIfam" id="TIGR00945">
    <property type="entry name" value="tatC"/>
    <property type="match status" value="1"/>
</dbReference>
<evidence type="ECO:0000256" key="2">
    <source>
        <dbReference type="ARBA" id="ARBA00022692"/>
    </source>
</evidence>
<feature type="transmembrane region" description="Helical" evidence="5">
    <location>
        <begin position="209"/>
        <end position="227"/>
    </location>
</feature>
<dbReference type="PANTHER" id="PTHR30371:SF0">
    <property type="entry name" value="SEC-INDEPENDENT PROTEIN TRANSLOCASE PROTEIN TATC, CHLOROPLASTIC-RELATED"/>
    <property type="match status" value="1"/>
</dbReference>
<dbReference type="Pfam" id="PF00902">
    <property type="entry name" value="TatC"/>
    <property type="match status" value="1"/>
</dbReference>
<dbReference type="PRINTS" id="PR01840">
    <property type="entry name" value="TATCFAMILY"/>
</dbReference>
<accession>A0ABT8KWJ8</accession>
<evidence type="ECO:0000256" key="4">
    <source>
        <dbReference type="ARBA" id="ARBA00023136"/>
    </source>
</evidence>
<evidence type="ECO:0000256" key="5">
    <source>
        <dbReference type="HAMAP-Rule" id="MF_00902"/>
    </source>
</evidence>
<comment type="similarity">
    <text evidence="5">Belongs to the TatC family.</text>
</comment>
<evidence type="ECO:0000256" key="1">
    <source>
        <dbReference type="ARBA" id="ARBA00004141"/>
    </source>
</evidence>
<keyword evidence="5" id="KW-0813">Transport</keyword>
<organism evidence="6 7">
    <name type="scientific">Splendidivirga corallicola</name>
    <dbReference type="NCBI Taxonomy" id="3051826"/>
    <lineage>
        <taxon>Bacteria</taxon>
        <taxon>Pseudomonadati</taxon>
        <taxon>Bacteroidota</taxon>
        <taxon>Cytophagia</taxon>
        <taxon>Cytophagales</taxon>
        <taxon>Splendidivirgaceae</taxon>
        <taxon>Splendidivirga</taxon>
    </lineage>
</organism>